<organism evidence="1 2">
    <name type="scientific">Winogradskyella poriferorum</name>
    <dbReference type="NCBI Taxonomy" id="307627"/>
    <lineage>
        <taxon>Bacteria</taxon>
        <taxon>Pseudomonadati</taxon>
        <taxon>Bacteroidota</taxon>
        <taxon>Flavobacteriia</taxon>
        <taxon>Flavobacteriales</taxon>
        <taxon>Flavobacteriaceae</taxon>
        <taxon>Winogradskyella</taxon>
    </lineage>
</organism>
<evidence type="ECO:0000313" key="2">
    <source>
        <dbReference type="Proteomes" id="UP001356704"/>
    </source>
</evidence>
<dbReference type="RefSeq" id="WP_331808666.1">
    <property type="nucleotide sequence ID" value="NZ_JAZHOU010000001.1"/>
</dbReference>
<gene>
    <name evidence="1" type="ORF">V1468_02440</name>
</gene>
<sequence>MNDKELADLLKYSSPKELYIITWNNLLKMLVCPFEVIVLRDIGVLSQGQTVQVDMIKVTYDLKTVYVINGYAYYYCYFDIVIDE</sequence>
<evidence type="ECO:0000313" key="1">
    <source>
        <dbReference type="EMBL" id="MEF3077851.1"/>
    </source>
</evidence>
<name>A0ABU7W1K0_9FLAO</name>
<keyword evidence="2" id="KW-1185">Reference proteome</keyword>
<accession>A0ABU7W1K0</accession>
<comment type="caution">
    <text evidence="1">The sequence shown here is derived from an EMBL/GenBank/DDBJ whole genome shotgun (WGS) entry which is preliminary data.</text>
</comment>
<dbReference type="Proteomes" id="UP001356704">
    <property type="component" value="Unassembled WGS sequence"/>
</dbReference>
<proteinExistence type="predicted"/>
<reference evidence="1 2" key="1">
    <citation type="submission" date="2024-02" db="EMBL/GenBank/DDBJ databases">
        <title>Winogradskyella poriferorum JCM 12885.</title>
        <authorList>
            <person name="Zhang D.-F."/>
            <person name="Fu Z.-Y."/>
        </authorList>
    </citation>
    <scope>NUCLEOTIDE SEQUENCE [LARGE SCALE GENOMIC DNA]</scope>
    <source>
        <strain evidence="1 2">JCM 12885</strain>
    </source>
</reference>
<dbReference type="EMBL" id="JAZHOU010000001">
    <property type="protein sequence ID" value="MEF3077851.1"/>
    <property type="molecule type" value="Genomic_DNA"/>
</dbReference>
<protein>
    <submittedName>
        <fullName evidence="1">Uncharacterized protein</fullName>
    </submittedName>
</protein>